<keyword evidence="4" id="KW-0145">Chemotaxis</keyword>
<evidence type="ECO:0000313" key="10">
    <source>
        <dbReference type="EMBL" id="SVD44956.1"/>
    </source>
</evidence>
<evidence type="ECO:0000256" key="2">
    <source>
        <dbReference type="ARBA" id="ARBA00022448"/>
    </source>
</evidence>
<accession>A0A382VEK9</accession>
<dbReference type="GO" id="GO:0009288">
    <property type="term" value="C:bacterial-type flagellum"/>
    <property type="evidence" value="ECO:0007669"/>
    <property type="project" value="InterPro"/>
</dbReference>
<dbReference type="InterPro" id="IPR053716">
    <property type="entry name" value="Flag_assembly_chemotaxis_eff"/>
</dbReference>
<keyword evidence="5" id="KW-1005">Bacterial flagellum biogenesis</keyword>
<dbReference type="GO" id="GO:0006935">
    <property type="term" value="P:chemotaxis"/>
    <property type="evidence" value="ECO:0007669"/>
    <property type="project" value="UniProtKB-KW"/>
</dbReference>
<keyword evidence="7" id="KW-0472">Membrane</keyword>
<keyword evidence="8" id="KW-1006">Bacterial flagellum protein export</keyword>
<sequence length="122" mass="14588">MGQINALYQRQQDQKQFMQDTTEQSKNELNQKKRSNVGVETMILYDNFFQGTRIQGERQDKIISEINTKLEAKREEVVKAMRKRRTMEILQERDILKERKIREKKETAILDEVASNLWGRNL</sequence>
<evidence type="ECO:0000256" key="4">
    <source>
        <dbReference type="ARBA" id="ARBA00022500"/>
    </source>
</evidence>
<keyword evidence="3" id="KW-1003">Cell membrane</keyword>
<dbReference type="Gene3D" id="1.10.287.1700">
    <property type="match status" value="1"/>
</dbReference>
<evidence type="ECO:0000256" key="1">
    <source>
        <dbReference type="ARBA" id="ARBA00004413"/>
    </source>
</evidence>
<feature type="compositionally biased region" description="Low complexity" evidence="9">
    <location>
        <begin position="10"/>
        <end position="19"/>
    </location>
</feature>
<keyword evidence="6" id="KW-0653">Protein transport</keyword>
<dbReference type="EMBL" id="UINC01151384">
    <property type="protein sequence ID" value="SVD44956.1"/>
    <property type="molecule type" value="Genomic_DNA"/>
</dbReference>
<protein>
    <recommendedName>
        <fullName evidence="11">Flagellar FliJ protein</fullName>
    </recommendedName>
</protein>
<dbReference type="InterPro" id="IPR012823">
    <property type="entry name" value="Flagell_FliJ"/>
</dbReference>
<comment type="subcellular location">
    <subcellularLocation>
        <location evidence="1">Cell membrane</location>
        <topology evidence="1">Peripheral membrane protein</topology>
        <orientation evidence="1">Cytoplasmic side</orientation>
    </subcellularLocation>
</comment>
<feature type="region of interest" description="Disordered" evidence="9">
    <location>
        <begin position="10"/>
        <end position="33"/>
    </location>
</feature>
<dbReference type="AlphaFoldDB" id="A0A382VEK9"/>
<dbReference type="Pfam" id="PF02050">
    <property type="entry name" value="FliJ"/>
    <property type="match status" value="1"/>
</dbReference>
<proteinExistence type="predicted"/>
<reference evidence="10" key="1">
    <citation type="submission" date="2018-05" db="EMBL/GenBank/DDBJ databases">
        <authorList>
            <person name="Lanie J.A."/>
            <person name="Ng W.-L."/>
            <person name="Kazmierczak K.M."/>
            <person name="Andrzejewski T.M."/>
            <person name="Davidsen T.M."/>
            <person name="Wayne K.J."/>
            <person name="Tettelin H."/>
            <person name="Glass J.I."/>
            <person name="Rusch D."/>
            <person name="Podicherti R."/>
            <person name="Tsui H.-C.T."/>
            <person name="Winkler M.E."/>
        </authorList>
    </citation>
    <scope>NUCLEOTIDE SEQUENCE</scope>
</reference>
<name>A0A382VEK9_9ZZZZ</name>
<evidence type="ECO:0000256" key="7">
    <source>
        <dbReference type="ARBA" id="ARBA00023136"/>
    </source>
</evidence>
<evidence type="ECO:0000256" key="3">
    <source>
        <dbReference type="ARBA" id="ARBA00022475"/>
    </source>
</evidence>
<gene>
    <name evidence="10" type="ORF">METZ01_LOCUS397810</name>
</gene>
<dbReference type="GO" id="GO:0044781">
    <property type="term" value="P:bacterial-type flagellum organization"/>
    <property type="evidence" value="ECO:0007669"/>
    <property type="project" value="UniProtKB-KW"/>
</dbReference>
<dbReference type="GO" id="GO:0015031">
    <property type="term" value="P:protein transport"/>
    <property type="evidence" value="ECO:0007669"/>
    <property type="project" value="UniProtKB-KW"/>
</dbReference>
<keyword evidence="2" id="KW-0813">Transport</keyword>
<evidence type="ECO:0008006" key="11">
    <source>
        <dbReference type="Google" id="ProtNLM"/>
    </source>
</evidence>
<organism evidence="10">
    <name type="scientific">marine metagenome</name>
    <dbReference type="NCBI Taxonomy" id="408172"/>
    <lineage>
        <taxon>unclassified sequences</taxon>
        <taxon>metagenomes</taxon>
        <taxon>ecological metagenomes</taxon>
    </lineage>
</organism>
<evidence type="ECO:0000256" key="5">
    <source>
        <dbReference type="ARBA" id="ARBA00022795"/>
    </source>
</evidence>
<evidence type="ECO:0000256" key="9">
    <source>
        <dbReference type="SAM" id="MobiDB-lite"/>
    </source>
</evidence>
<dbReference type="GO" id="GO:0071973">
    <property type="term" value="P:bacterial-type flagellum-dependent cell motility"/>
    <property type="evidence" value="ECO:0007669"/>
    <property type="project" value="InterPro"/>
</dbReference>
<evidence type="ECO:0000256" key="8">
    <source>
        <dbReference type="ARBA" id="ARBA00023225"/>
    </source>
</evidence>
<evidence type="ECO:0000256" key="6">
    <source>
        <dbReference type="ARBA" id="ARBA00022927"/>
    </source>
</evidence>
<dbReference type="GO" id="GO:0005886">
    <property type="term" value="C:plasma membrane"/>
    <property type="evidence" value="ECO:0007669"/>
    <property type="project" value="UniProtKB-SubCell"/>
</dbReference>